<proteinExistence type="inferred from homology"/>
<dbReference type="EMBL" id="PPPX01000011">
    <property type="protein sequence ID" value="POA08853.1"/>
    <property type="molecule type" value="Genomic_DNA"/>
</dbReference>
<evidence type="ECO:0000313" key="5">
    <source>
        <dbReference type="Proteomes" id="UP000242712"/>
    </source>
</evidence>
<dbReference type="PANTHER" id="PTHR10091">
    <property type="entry name" value="ALDOSE-1-EPIMERASE"/>
    <property type="match status" value="1"/>
</dbReference>
<dbReference type="InterPro" id="IPR011013">
    <property type="entry name" value="Gal_mutarotase_sf_dom"/>
</dbReference>
<name>A0A2K4FC55_9STAP</name>
<dbReference type="Gene3D" id="2.70.98.10">
    <property type="match status" value="1"/>
</dbReference>
<gene>
    <name evidence="4" type="ORF">CD039_07640</name>
</gene>
<evidence type="ECO:0000256" key="3">
    <source>
        <dbReference type="ARBA" id="ARBA00023277"/>
    </source>
</evidence>
<dbReference type="InterPro" id="IPR014718">
    <property type="entry name" value="GH-type_carb-bd"/>
</dbReference>
<dbReference type="AlphaFoldDB" id="A0A2K4FC55"/>
<sequence length="336" mass="39012">MFAEIEHQRDGLDLIKINNEETKIVFTNYGARIVSWKYDDNNIVLGNVVEADEFYRENPFKFGATVGRYGGRIENGQFQLNDTTYQLEQNDGAHHLHGGTNGLDSRFFDYDIQEEANRVKIIFTTQLRSEEDGYPGDMDIQVIHTYDMEHRWSVEYKATSTERTLFNPINHVYFNLNRDNNVIDNHYLVSDKLNIYPLNKERLVQSTQPIDLTREFHTSRIQLDDIFNCGGANICDQINQFGGLDHPFAPEEGRMTVENNNFSLEVETDMPNIVIYTLNDSKDWHSSFNIYKPHSGFTLETQCLPNDINIFGEKAKSILEAEQPFYSKTSYRITKK</sequence>
<organism evidence="4 5">
    <name type="scientific">Staphylococcus argensis</name>
    <dbReference type="NCBI Taxonomy" id="1607738"/>
    <lineage>
        <taxon>Bacteria</taxon>
        <taxon>Bacillati</taxon>
        <taxon>Bacillota</taxon>
        <taxon>Bacilli</taxon>
        <taxon>Bacillales</taxon>
        <taxon>Staphylococcaceae</taxon>
        <taxon>Staphylococcus</taxon>
    </lineage>
</organism>
<keyword evidence="5" id="KW-1185">Reference proteome</keyword>
<dbReference type="InterPro" id="IPR008183">
    <property type="entry name" value="Aldose_1/G6P_1-epimerase"/>
</dbReference>
<comment type="similarity">
    <text evidence="1">Belongs to the aldose epimerase family.</text>
</comment>
<protein>
    <submittedName>
        <fullName evidence="4">Galactose mutarotase</fullName>
    </submittedName>
</protein>
<dbReference type="CDD" id="cd09019">
    <property type="entry name" value="galactose_mutarotase_like"/>
    <property type="match status" value="1"/>
</dbReference>
<evidence type="ECO:0000256" key="2">
    <source>
        <dbReference type="ARBA" id="ARBA00023235"/>
    </source>
</evidence>
<dbReference type="GO" id="GO:0005737">
    <property type="term" value="C:cytoplasm"/>
    <property type="evidence" value="ECO:0007669"/>
    <property type="project" value="TreeGrafter"/>
</dbReference>
<dbReference type="GO" id="GO:0030246">
    <property type="term" value="F:carbohydrate binding"/>
    <property type="evidence" value="ECO:0007669"/>
    <property type="project" value="InterPro"/>
</dbReference>
<evidence type="ECO:0000313" key="4">
    <source>
        <dbReference type="EMBL" id="POA08853.1"/>
    </source>
</evidence>
<keyword evidence="2" id="KW-0413">Isomerase</keyword>
<dbReference type="GO" id="GO:0033499">
    <property type="term" value="P:galactose catabolic process via UDP-galactose, Leloir pathway"/>
    <property type="evidence" value="ECO:0007669"/>
    <property type="project" value="TreeGrafter"/>
</dbReference>
<dbReference type="SUPFAM" id="SSF74650">
    <property type="entry name" value="Galactose mutarotase-like"/>
    <property type="match status" value="1"/>
</dbReference>
<dbReference type="InterPro" id="IPR047215">
    <property type="entry name" value="Galactose_mutarotase-like"/>
</dbReference>
<dbReference type="OrthoDB" id="9779408at2"/>
<reference evidence="4 5" key="1">
    <citation type="submission" date="2017-08" db="EMBL/GenBank/DDBJ databases">
        <title>Draft genome sequences of 64 type strains of genus Staph aureus.</title>
        <authorList>
            <person name="Cole K."/>
            <person name="Golubchik T."/>
            <person name="Russell J."/>
            <person name="Foster D."/>
            <person name="Llewelyn M."/>
            <person name="Wilson D."/>
            <person name="Crook D."/>
            <person name="Paul J."/>
        </authorList>
    </citation>
    <scope>NUCLEOTIDE SEQUENCE [LARGE SCALE GENOMIC DNA]</scope>
    <source>
        <strain evidence="4 5">DSM 29875</strain>
    </source>
</reference>
<dbReference type="Proteomes" id="UP000242712">
    <property type="component" value="Unassembled WGS sequence"/>
</dbReference>
<dbReference type="GO" id="GO:0004034">
    <property type="term" value="F:aldose 1-epimerase activity"/>
    <property type="evidence" value="ECO:0007669"/>
    <property type="project" value="TreeGrafter"/>
</dbReference>
<dbReference type="RefSeq" id="WP_103371813.1">
    <property type="nucleotide sequence ID" value="NZ_CBCRVO010000003.1"/>
</dbReference>
<evidence type="ECO:0000256" key="1">
    <source>
        <dbReference type="ARBA" id="ARBA00006206"/>
    </source>
</evidence>
<dbReference type="Pfam" id="PF01263">
    <property type="entry name" value="Aldose_epim"/>
    <property type="match status" value="1"/>
</dbReference>
<dbReference type="PANTHER" id="PTHR10091:SF0">
    <property type="entry name" value="GALACTOSE MUTAROTASE"/>
    <property type="match status" value="1"/>
</dbReference>
<keyword evidence="3" id="KW-0119">Carbohydrate metabolism</keyword>
<dbReference type="GeneID" id="98298222"/>
<comment type="caution">
    <text evidence="4">The sequence shown here is derived from an EMBL/GenBank/DDBJ whole genome shotgun (WGS) entry which is preliminary data.</text>
</comment>
<dbReference type="GO" id="GO:0006006">
    <property type="term" value="P:glucose metabolic process"/>
    <property type="evidence" value="ECO:0007669"/>
    <property type="project" value="TreeGrafter"/>
</dbReference>
<accession>A0A2K4FC55</accession>